<feature type="non-terminal residue" evidence="3">
    <location>
        <position position="492"/>
    </location>
</feature>
<reference evidence="3 4" key="1">
    <citation type="submission" date="2020-04" db="EMBL/GenBank/DDBJ databases">
        <title>Perkinsus chesapeaki whole genome sequence.</title>
        <authorList>
            <person name="Bogema D.R."/>
        </authorList>
    </citation>
    <scope>NUCLEOTIDE SEQUENCE [LARGE SCALE GENOMIC DNA]</scope>
    <source>
        <strain evidence="3">ATCC PRA-425</strain>
    </source>
</reference>
<dbReference type="InterPro" id="IPR050951">
    <property type="entry name" value="Retrovirus_Pol_polyprotein"/>
</dbReference>
<dbReference type="AlphaFoldDB" id="A0A7J6KMP5"/>
<keyword evidence="4" id="KW-1185">Reference proteome</keyword>
<proteinExistence type="predicted"/>
<feature type="region of interest" description="Disordered" evidence="1">
    <location>
        <begin position="443"/>
        <end position="474"/>
    </location>
</feature>
<dbReference type="Proteomes" id="UP000591131">
    <property type="component" value="Unassembled WGS sequence"/>
</dbReference>
<feature type="compositionally biased region" description="Low complexity" evidence="1">
    <location>
        <begin position="455"/>
        <end position="466"/>
    </location>
</feature>
<dbReference type="InterPro" id="IPR001584">
    <property type="entry name" value="Integrase_cat-core"/>
</dbReference>
<dbReference type="GO" id="GO:0015074">
    <property type="term" value="P:DNA integration"/>
    <property type="evidence" value="ECO:0007669"/>
    <property type="project" value="InterPro"/>
</dbReference>
<dbReference type="Pfam" id="PF17921">
    <property type="entry name" value="Integrase_H2C2"/>
    <property type="match status" value="1"/>
</dbReference>
<organism evidence="3 4">
    <name type="scientific">Perkinsus chesapeaki</name>
    <name type="common">Clam parasite</name>
    <name type="synonym">Perkinsus andrewsi</name>
    <dbReference type="NCBI Taxonomy" id="330153"/>
    <lineage>
        <taxon>Eukaryota</taxon>
        <taxon>Sar</taxon>
        <taxon>Alveolata</taxon>
        <taxon>Perkinsozoa</taxon>
        <taxon>Perkinsea</taxon>
        <taxon>Perkinsida</taxon>
        <taxon>Perkinsidae</taxon>
        <taxon>Perkinsus</taxon>
    </lineage>
</organism>
<name>A0A7J6KMP5_PERCH</name>
<evidence type="ECO:0000313" key="3">
    <source>
        <dbReference type="EMBL" id="KAF4648573.1"/>
    </source>
</evidence>
<dbReference type="SUPFAM" id="SSF53098">
    <property type="entry name" value="Ribonuclease H-like"/>
    <property type="match status" value="1"/>
</dbReference>
<protein>
    <recommendedName>
        <fullName evidence="2">Integrase catalytic domain-containing protein</fullName>
    </recommendedName>
</protein>
<evidence type="ECO:0000313" key="4">
    <source>
        <dbReference type="Proteomes" id="UP000591131"/>
    </source>
</evidence>
<dbReference type="Gene3D" id="1.10.340.70">
    <property type="match status" value="1"/>
</dbReference>
<evidence type="ECO:0000259" key="2">
    <source>
        <dbReference type="PROSITE" id="PS50994"/>
    </source>
</evidence>
<evidence type="ECO:0000256" key="1">
    <source>
        <dbReference type="SAM" id="MobiDB-lite"/>
    </source>
</evidence>
<accession>A0A7J6KMP5</accession>
<feature type="domain" description="Integrase catalytic" evidence="2">
    <location>
        <begin position="138"/>
        <end position="310"/>
    </location>
</feature>
<dbReference type="PANTHER" id="PTHR37984">
    <property type="entry name" value="PROTEIN CBG26694"/>
    <property type="match status" value="1"/>
</dbReference>
<dbReference type="InterPro" id="IPR036397">
    <property type="entry name" value="RNaseH_sf"/>
</dbReference>
<dbReference type="EMBL" id="JAAPAO010001918">
    <property type="protein sequence ID" value="KAF4648573.1"/>
    <property type="molecule type" value="Genomic_DNA"/>
</dbReference>
<dbReference type="OrthoDB" id="8065885at2759"/>
<dbReference type="InterPro" id="IPR041588">
    <property type="entry name" value="Integrase_H2C2"/>
</dbReference>
<dbReference type="PROSITE" id="PS50994">
    <property type="entry name" value="INTEGRASE"/>
    <property type="match status" value="1"/>
</dbReference>
<dbReference type="PANTHER" id="PTHR37984:SF5">
    <property type="entry name" value="PROTEIN NYNRIN-LIKE"/>
    <property type="match status" value="1"/>
</dbReference>
<dbReference type="Gene3D" id="3.30.420.10">
    <property type="entry name" value="Ribonuclease H-like superfamily/Ribonuclease H"/>
    <property type="match status" value="1"/>
</dbReference>
<gene>
    <name evidence="3" type="ORF">FOL47_003058</name>
</gene>
<comment type="caution">
    <text evidence="3">The sequence shown here is derived from an EMBL/GenBank/DDBJ whole genome shotgun (WGS) entry which is preliminary data.</text>
</comment>
<dbReference type="InterPro" id="IPR012337">
    <property type="entry name" value="RNaseH-like_sf"/>
</dbReference>
<dbReference type="GO" id="GO:0003676">
    <property type="term" value="F:nucleic acid binding"/>
    <property type="evidence" value="ECO:0007669"/>
    <property type="project" value="InterPro"/>
</dbReference>
<sequence>EVNTTESVSWSYNFKQRVLVAQSADPFCVHTLACLRDASGNCSLAKYYRIDDDNGLLLNYLWKHDDWVPLVPANAADLQLEAISHIHILYKHPGIKATKDLVEQVCTFKNINREVKRYIRACETCAVTKAGRMLTKTVNSLHCWVKMVWGIVGLDLYGPLPTVEKSWVLIGTDYITKLVSVRLVNNPSASEVSTAFIEMVATEGAPKVVVSDRGSCFTASTFKQTLSKYNIVQALCHPNDPAQRGWLERGHKEFGALLRASALEDKASRPWSLDNVRRWISLAAFTINCLPYPDADDPSLCPWVCCRASNGIAESSLGDDVEAVQQARQWLGSGLLFEHLPSDLAVVRQTCSDEWSLSLRALQDLWMERRAQVRRRLARSRRIKNEKLDIGDTVWKKNFAADKFSNLFTGPFSVVGIDGVTVSICDGDGSVTACGIHQLKRGGPKIKMESSSNDNTQKNATTQTTAELSQPAFDETDLKQWRDAAMNDGIMT</sequence>
<feature type="non-terminal residue" evidence="3">
    <location>
        <position position="1"/>
    </location>
</feature>